<organism evidence="1 2">
    <name type="scientific">Corchorus capsularis</name>
    <name type="common">Jute</name>
    <dbReference type="NCBI Taxonomy" id="210143"/>
    <lineage>
        <taxon>Eukaryota</taxon>
        <taxon>Viridiplantae</taxon>
        <taxon>Streptophyta</taxon>
        <taxon>Embryophyta</taxon>
        <taxon>Tracheophyta</taxon>
        <taxon>Spermatophyta</taxon>
        <taxon>Magnoliopsida</taxon>
        <taxon>eudicotyledons</taxon>
        <taxon>Gunneridae</taxon>
        <taxon>Pentapetalae</taxon>
        <taxon>rosids</taxon>
        <taxon>malvids</taxon>
        <taxon>Malvales</taxon>
        <taxon>Malvaceae</taxon>
        <taxon>Grewioideae</taxon>
        <taxon>Apeibeae</taxon>
        <taxon>Corchorus</taxon>
    </lineage>
</organism>
<comment type="caution">
    <text evidence="1">The sequence shown here is derived from an EMBL/GenBank/DDBJ whole genome shotgun (WGS) entry which is preliminary data.</text>
</comment>
<accession>A0A1R3JY24</accession>
<protein>
    <submittedName>
        <fullName evidence="1">Uncharacterized protein</fullName>
    </submittedName>
</protein>
<evidence type="ECO:0000313" key="2">
    <source>
        <dbReference type="Proteomes" id="UP000188268"/>
    </source>
</evidence>
<keyword evidence="2" id="KW-1185">Reference proteome</keyword>
<proteinExistence type="predicted"/>
<name>A0A1R3JY24_COCAP</name>
<evidence type="ECO:0000313" key="1">
    <source>
        <dbReference type="EMBL" id="OMO99714.1"/>
    </source>
</evidence>
<dbReference type="Gramene" id="OMO99714">
    <property type="protein sequence ID" value="OMO99714"/>
    <property type="gene ID" value="CCACVL1_03666"/>
</dbReference>
<dbReference type="Proteomes" id="UP000188268">
    <property type="component" value="Unassembled WGS sequence"/>
</dbReference>
<sequence length="80" mass="8644">MEAGIEPERLLVLNSRSVEAYGLSNDQAKLRSTTSKNFNAIEANGLKGNGSVIKSGADTSFWHDNWTSAGCLRSKIQGPF</sequence>
<reference evidence="1 2" key="1">
    <citation type="submission" date="2013-09" db="EMBL/GenBank/DDBJ databases">
        <title>Corchorus capsularis genome sequencing.</title>
        <authorList>
            <person name="Alam M."/>
            <person name="Haque M.S."/>
            <person name="Islam M.S."/>
            <person name="Emdad E.M."/>
            <person name="Islam M.M."/>
            <person name="Ahmed B."/>
            <person name="Halim A."/>
            <person name="Hossen Q.M.M."/>
            <person name="Hossain M.Z."/>
            <person name="Ahmed R."/>
            <person name="Khan M.M."/>
            <person name="Islam R."/>
            <person name="Rashid M.M."/>
            <person name="Khan S.A."/>
            <person name="Rahman M.S."/>
            <person name="Alam M."/>
        </authorList>
    </citation>
    <scope>NUCLEOTIDE SEQUENCE [LARGE SCALE GENOMIC DNA]</scope>
    <source>
        <strain evidence="2">cv. CVL-1</strain>
        <tissue evidence="1">Whole seedling</tissue>
    </source>
</reference>
<gene>
    <name evidence="1" type="ORF">CCACVL1_03666</name>
</gene>
<dbReference type="AlphaFoldDB" id="A0A1R3JY24"/>
<dbReference type="EMBL" id="AWWV01006806">
    <property type="protein sequence ID" value="OMO99714.1"/>
    <property type="molecule type" value="Genomic_DNA"/>
</dbReference>